<proteinExistence type="predicted"/>
<dbReference type="InterPro" id="IPR051599">
    <property type="entry name" value="Cell_Envelope_Assoc"/>
</dbReference>
<evidence type="ECO:0000259" key="3">
    <source>
        <dbReference type="Pfam" id="PF02698"/>
    </source>
</evidence>
<dbReference type="Pfam" id="PF02698">
    <property type="entry name" value="DUF218"/>
    <property type="match status" value="1"/>
</dbReference>
<organism evidence="4 5">
    <name type="scientific">Rhizobium hainanense</name>
    <dbReference type="NCBI Taxonomy" id="52131"/>
    <lineage>
        <taxon>Bacteria</taxon>
        <taxon>Pseudomonadati</taxon>
        <taxon>Pseudomonadota</taxon>
        <taxon>Alphaproteobacteria</taxon>
        <taxon>Hyphomicrobiales</taxon>
        <taxon>Rhizobiaceae</taxon>
        <taxon>Rhizobium/Agrobacterium group</taxon>
        <taxon>Rhizobium</taxon>
    </lineage>
</organism>
<evidence type="ECO:0000313" key="5">
    <source>
        <dbReference type="Proteomes" id="UP000186228"/>
    </source>
</evidence>
<keyword evidence="2" id="KW-0472">Membrane</keyword>
<feature type="compositionally biased region" description="Polar residues" evidence="1">
    <location>
        <begin position="1"/>
        <end position="15"/>
    </location>
</feature>
<feature type="transmembrane region" description="Helical" evidence="2">
    <location>
        <begin position="34"/>
        <end position="57"/>
    </location>
</feature>
<evidence type="ECO:0000256" key="2">
    <source>
        <dbReference type="SAM" id="Phobius"/>
    </source>
</evidence>
<keyword evidence="2" id="KW-0812">Transmembrane</keyword>
<dbReference type="GO" id="GO:0043164">
    <property type="term" value="P:Gram-negative-bacterium-type cell wall biogenesis"/>
    <property type="evidence" value="ECO:0007669"/>
    <property type="project" value="TreeGrafter"/>
</dbReference>
<dbReference type="AlphaFoldDB" id="A0A1C3V7T7"/>
<name>A0A1C3V7T7_9HYPH</name>
<feature type="domain" description="DUF218" evidence="3">
    <location>
        <begin position="72"/>
        <end position="211"/>
    </location>
</feature>
<gene>
    <name evidence="4" type="ORF">GA0061100_104559</name>
</gene>
<dbReference type="OrthoDB" id="9812311at2"/>
<evidence type="ECO:0000313" key="4">
    <source>
        <dbReference type="EMBL" id="SCB23755.1"/>
    </source>
</evidence>
<feature type="region of interest" description="Disordered" evidence="1">
    <location>
        <begin position="1"/>
        <end position="22"/>
    </location>
</feature>
<dbReference type="GO" id="GO:0005886">
    <property type="term" value="C:plasma membrane"/>
    <property type="evidence" value="ECO:0007669"/>
    <property type="project" value="TreeGrafter"/>
</dbReference>
<dbReference type="PANTHER" id="PTHR30336">
    <property type="entry name" value="INNER MEMBRANE PROTEIN, PROBABLE PERMEASE"/>
    <property type="match status" value="1"/>
</dbReference>
<dbReference type="InterPro" id="IPR003848">
    <property type="entry name" value="DUF218"/>
</dbReference>
<sequence>MSMDLTTRKTVSSQPLREHSRGDRPVRRSLFRRLLRWGGFAFIFLVAIIFGGFLHFADSITTLKPPLDPKADAIVVLTGGYQRIDQAVELLRTGAGNRLLISGAHPTTTPTQIRKLTQSSASLFSCCVDIGYDALDTIGNAREAAKWIHARGYKSVLVVTNNYHMPRSLAELKYVDPSTDFIPYPVVNSDLKTKNWFTDPNALRTMISEYAKVLLAGARNLTGLGRPIGLRSRQPIEDDD</sequence>
<dbReference type="CDD" id="cd06259">
    <property type="entry name" value="YdcF-like"/>
    <property type="match status" value="1"/>
</dbReference>
<dbReference type="GO" id="GO:0000270">
    <property type="term" value="P:peptidoglycan metabolic process"/>
    <property type="evidence" value="ECO:0007669"/>
    <property type="project" value="TreeGrafter"/>
</dbReference>
<dbReference type="Proteomes" id="UP000186228">
    <property type="component" value="Unassembled WGS sequence"/>
</dbReference>
<reference evidence="5" key="1">
    <citation type="submission" date="2016-08" db="EMBL/GenBank/DDBJ databases">
        <authorList>
            <person name="Varghese N."/>
            <person name="Submissions Spin"/>
        </authorList>
    </citation>
    <scope>NUCLEOTIDE SEQUENCE [LARGE SCALE GENOMIC DNA]</scope>
    <source>
        <strain evidence="5">CCBAU 57015</strain>
    </source>
</reference>
<dbReference type="EMBL" id="FMAC01000004">
    <property type="protein sequence ID" value="SCB23755.1"/>
    <property type="molecule type" value="Genomic_DNA"/>
</dbReference>
<protein>
    <submittedName>
        <fullName evidence="4">Uncharacterized SAM-binding protein YcdF, DUF218 family</fullName>
    </submittedName>
</protein>
<evidence type="ECO:0000256" key="1">
    <source>
        <dbReference type="SAM" id="MobiDB-lite"/>
    </source>
</evidence>
<keyword evidence="5" id="KW-1185">Reference proteome</keyword>
<accession>A0A1C3V7T7</accession>
<dbReference type="PANTHER" id="PTHR30336:SF4">
    <property type="entry name" value="ENVELOPE BIOGENESIS FACTOR ELYC"/>
    <property type="match status" value="1"/>
</dbReference>
<dbReference type="STRING" id="52131.GA0061100_104559"/>
<keyword evidence="2" id="KW-1133">Transmembrane helix</keyword>